<evidence type="ECO:0000256" key="1">
    <source>
        <dbReference type="ARBA" id="ARBA00001947"/>
    </source>
</evidence>
<dbReference type="Pfam" id="PF05193">
    <property type="entry name" value="Peptidase_M16_C"/>
    <property type="match status" value="1"/>
</dbReference>
<dbReference type="EMBL" id="MXAN01000117">
    <property type="protein sequence ID" value="OPH33352.1"/>
    <property type="molecule type" value="Genomic_DNA"/>
</dbReference>
<comment type="cofactor">
    <cofactor evidence="1">
        <name>Zn(2+)</name>
        <dbReference type="ChEBI" id="CHEBI:29105"/>
    </cofactor>
</comment>
<evidence type="ECO:0000256" key="7">
    <source>
        <dbReference type="ARBA" id="ARBA00023049"/>
    </source>
</evidence>
<dbReference type="InterPro" id="IPR050626">
    <property type="entry name" value="Peptidase_M16"/>
</dbReference>
<keyword evidence="3" id="KW-0645">Protease</keyword>
<accession>A0A1V4GL50</accession>
<protein>
    <submittedName>
        <fullName evidence="11">Peptidase M16</fullName>
    </submittedName>
</protein>
<dbReference type="GO" id="GO:0046872">
    <property type="term" value="F:metal ion binding"/>
    <property type="evidence" value="ECO:0007669"/>
    <property type="project" value="UniProtKB-KW"/>
</dbReference>
<organism evidence="11 12">
    <name type="scientific">Moraxella lacunata</name>
    <dbReference type="NCBI Taxonomy" id="477"/>
    <lineage>
        <taxon>Bacteria</taxon>
        <taxon>Pseudomonadati</taxon>
        <taxon>Pseudomonadota</taxon>
        <taxon>Gammaproteobacteria</taxon>
        <taxon>Moraxellales</taxon>
        <taxon>Moraxellaceae</taxon>
        <taxon>Moraxella</taxon>
    </lineage>
</organism>
<dbReference type="AlphaFoldDB" id="A0A1V4GL50"/>
<dbReference type="GO" id="GO:0006508">
    <property type="term" value="P:proteolysis"/>
    <property type="evidence" value="ECO:0007669"/>
    <property type="project" value="UniProtKB-KW"/>
</dbReference>
<comment type="caution">
    <text evidence="11">The sequence shown here is derived from an EMBL/GenBank/DDBJ whole genome shotgun (WGS) entry which is preliminary data.</text>
</comment>
<keyword evidence="5" id="KW-0378">Hydrolase</keyword>
<dbReference type="InterPro" id="IPR007863">
    <property type="entry name" value="Peptidase_M16_C"/>
</dbReference>
<evidence type="ECO:0000256" key="3">
    <source>
        <dbReference type="ARBA" id="ARBA00022670"/>
    </source>
</evidence>
<evidence type="ECO:0000256" key="4">
    <source>
        <dbReference type="ARBA" id="ARBA00022723"/>
    </source>
</evidence>
<keyword evidence="4" id="KW-0479">Metal-binding</keyword>
<dbReference type="PANTHER" id="PTHR43690">
    <property type="entry name" value="NARDILYSIN"/>
    <property type="match status" value="1"/>
</dbReference>
<evidence type="ECO:0000259" key="9">
    <source>
        <dbReference type="Pfam" id="PF00675"/>
    </source>
</evidence>
<dbReference type="InterPro" id="IPR001431">
    <property type="entry name" value="Pept_M16_Zn_BS"/>
</dbReference>
<feature type="domain" description="Peptidase M16 N-terminal" evidence="9">
    <location>
        <begin position="2"/>
        <end position="102"/>
    </location>
</feature>
<keyword evidence="6" id="KW-0862">Zinc</keyword>
<proteinExistence type="inferred from homology"/>
<gene>
    <name evidence="11" type="ORF">B5J94_13205</name>
</gene>
<dbReference type="InterPro" id="IPR011765">
    <property type="entry name" value="Pept_M16_N"/>
</dbReference>
<reference evidence="12" key="1">
    <citation type="submission" date="2017-03" db="EMBL/GenBank/DDBJ databases">
        <title>Draft genome sequence of Moraxella equi CCUG 4950T type strain.</title>
        <authorList>
            <person name="Salva-Serra F."/>
            <person name="Engstrom-Jakobsson H."/>
            <person name="Thorell K."/>
            <person name="Jaen-Luchoro D."/>
            <person name="Gonzales-Siles L."/>
            <person name="Karlsson R."/>
            <person name="Yazdan S."/>
            <person name="Boulund F."/>
            <person name="Johnning A."/>
            <person name="Engstrand L."/>
            <person name="Kristiansson E."/>
            <person name="Moore E."/>
        </authorList>
    </citation>
    <scope>NUCLEOTIDE SEQUENCE [LARGE SCALE GENOMIC DNA]</scope>
    <source>
        <strain evidence="12">CCUG 4441</strain>
    </source>
</reference>
<dbReference type="Proteomes" id="UP000191025">
    <property type="component" value="Unassembled WGS sequence"/>
</dbReference>
<comment type="similarity">
    <text evidence="2 8">Belongs to the peptidase M16 family.</text>
</comment>
<evidence type="ECO:0000256" key="2">
    <source>
        <dbReference type="ARBA" id="ARBA00007261"/>
    </source>
</evidence>
<dbReference type="PROSITE" id="PS00143">
    <property type="entry name" value="INSULINASE"/>
    <property type="match status" value="1"/>
</dbReference>
<evidence type="ECO:0000256" key="5">
    <source>
        <dbReference type="ARBA" id="ARBA00022801"/>
    </source>
</evidence>
<dbReference type="InterPro" id="IPR011249">
    <property type="entry name" value="Metalloenz_LuxS/M16"/>
</dbReference>
<evidence type="ECO:0000256" key="8">
    <source>
        <dbReference type="RuleBase" id="RU004447"/>
    </source>
</evidence>
<evidence type="ECO:0000259" key="10">
    <source>
        <dbReference type="Pfam" id="PF05193"/>
    </source>
</evidence>
<dbReference type="PANTHER" id="PTHR43690:SF17">
    <property type="entry name" value="PROTEIN YHJJ"/>
    <property type="match status" value="1"/>
</dbReference>
<name>A0A1V4GL50_MORLA</name>
<dbReference type="Gene3D" id="3.30.830.10">
    <property type="entry name" value="Metalloenzyme, LuxS/M16 peptidase-like"/>
    <property type="match status" value="3"/>
</dbReference>
<evidence type="ECO:0000256" key="6">
    <source>
        <dbReference type="ARBA" id="ARBA00022833"/>
    </source>
</evidence>
<evidence type="ECO:0000313" key="12">
    <source>
        <dbReference type="Proteomes" id="UP000191025"/>
    </source>
</evidence>
<dbReference type="Pfam" id="PF00675">
    <property type="entry name" value="Peptidase_M16"/>
    <property type="match status" value="1"/>
</dbReference>
<dbReference type="RefSeq" id="WP_062501086.1">
    <property type="nucleotide sequence ID" value="NZ_MXAN01000117.1"/>
</dbReference>
<sequence>MNAGGIDESDTQAGVAHMVEHLVFRASDKHPDGVMNHLHDMGFVRARHYNAVTTTDSTTYLMTPPPKVGLDGSLSALSQMMFFAHITPDDLEKERHIITEEWRGGQGVSARMDEQRKAVIRAGSRSVRSPVIGTLDSITTMPAHELQAFYRTWYAPNNMNLLIVGDVDIDHTKAKIHEYFGQIPAKPLPDRTGSYCEPTLSDRLTITELHDDKSGVSQVAYVLRLDESASRGDNDTARKNRLIDRFALTFITKRLQSEMNNLPNGIKSMVARKSDIGKHTVAIELFSSVDKDKHKDGLQEIFYQIKRLQDYPMTQDELDEYKKDFQIQLDKAHAHSEDRDFAGWVQALVGTALVDKPYLPQKDIATLTQPLLDNLTAQDVQGRVHDWLSAPDRIVQYQAPLAARVTPISVADVEQMRHRANTATLAPPIPKPRPTTIDLPHVITTAYITHMARHGDTRTYTLSTGDRVLWLAHLSAKDKTYIRAVSTAGTQADGLGAWQSQLATGLIFQNTPDEFDKTAWDNFKKTHRLNLSAKQTAHELIVEMSSDNDKLNELMGLYHAQLYRTTIKDGLDDTKSALMSELAPTGVKQAERHRLDELGKLRHLPNHLPSLDELHQLDEDTLNHTWERMTRTPTTFYIVSNATPAHMGQFITLFANPNPPLTAFRHTATPLATSDTVKFAHHNEPRADVQLWTTTPHAWQGVDAMTVNLLKNITSDKLKLTLRDEKLGIYRLSFDTTLNPDTHRIESHLKFTTSPDKADEMIAHAKQVLANLPALITTDDINKAKSTFANQEKSRQNDPYTWLNRLALSDKQGDDLVYLNQVKHLDSHITLANLQRMAGRLYNPDSVQIWIDMPKE</sequence>
<dbReference type="GO" id="GO:0004222">
    <property type="term" value="F:metalloendopeptidase activity"/>
    <property type="evidence" value="ECO:0007669"/>
    <property type="project" value="InterPro"/>
</dbReference>
<dbReference type="SUPFAM" id="SSF63411">
    <property type="entry name" value="LuxS/MPP-like metallohydrolase"/>
    <property type="match status" value="3"/>
</dbReference>
<evidence type="ECO:0000313" key="11">
    <source>
        <dbReference type="EMBL" id="OPH33352.1"/>
    </source>
</evidence>
<keyword evidence="7" id="KW-0482">Metalloprotease</keyword>
<feature type="domain" description="Peptidase M16 C-terminal" evidence="10">
    <location>
        <begin position="144"/>
        <end position="323"/>
    </location>
</feature>